<keyword evidence="3" id="KW-1185">Reference proteome</keyword>
<evidence type="ECO:0000256" key="1">
    <source>
        <dbReference type="SAM" id="Phobius"/>
    </source>
</evidence>
<dbReference type="AlphaFoldDB" id="A0AAW2CWH9"/>
<keyword evidence="1" id="KW-0472">Membrane</keyword>
<keyword evidence="1" id="KW-1133">Transmembrane helix</keyword>
<reference evidence="2 3" key="1">
    <citation type="submission" date="2024-01" db="EMBL/GenBank/DDBJ databases">
        <title>A telomere-to-telomere, gap-free genome of sweet tea (Lithocarpus litseifolius).</title>
        <authorList>
            <person name="Zhou J."/>
        </authorList>
    </citation>
    <scope>NUCLEOTIDE SEQUENCE [LARGE SCALE GENOMIC DNA]</scope>
    <source>
        <strain evidence="2">Zhou-2022a</strain>
        <tissue evidence="2">Leaf</tissue>
    </source>
</reference>
<accession>A0AAW2CWH9</accession>
<evidence type="ECO:0000313" key="2">
    <source>
        <dbReference type="EMBL" id="KAL0002647.1"/>
    </source>
</evidence>
<evidence type="ECO:0000313" key="3">
    <source>
        <dbReference type="Proteomes" id="UP001459277"/>
    </source>
</evidence>
<proteinExistence type="predicted"/>
<keyword evidence="1" id="KW-0812">Transmembrane</keyword>
<dbReference type="EMBL" id="JAZDWU010000005">
    <property type="protein sequence ID" value="KAL0002647.1"/>
    <property type="molecule type" value="Genomic_DNA"/>
</dbReference>
<sequence length="85" mass="8994">MAEFPHPLAIAFPKIASQVKGCYGFEIFGLLLTLEKVAVGKYIFILVIVVAISVVERALFGAEITGPDSLGEAAKLSVSASRSLL</sequence>
<dbReference type="Proteomes" id="UP001459277">
    <property type="component" value="Unassembled WGS sequence"/>
</dbReference>
<gene>
    <name evidence="2" type="ORF">SO802_016428</name>
</gene>
<name>A0AAW2CWH9_9ROSI</name>
<organism evidence="2 3">
    <name type="scientific">Lithocarpus litseifolius</name>
    <dbReference type="NCBI Taxonomy" id="425828"/>
    <lineage>
        <taxon>Eukaryota</taxon>
        <taxon>Viridiplantae</taxon>
        <taxon>Streptophyta</taxon>
        <taxon>Embryophyta</taxon>
        <taxon>Tracheophyta</taxon>
        <taxon>Spermatophyta</taxon>
        <taxon>Magnoliopsida</taxon>
        <taxon>eudicotyledons</taxon>
        <taxon>Gunneridae</taxon>
        <taxon>Pentapetalae</taxon>
        <taxon>rosids</taxon>
        <taxon>fabids</taxon>
        <taxon>Fagales</taxon>
        <taxon>Fagaceae</taxon>
        <taxon>Lithocarpus</taxon>
    </lineage>
</organism>
<feature type="transmembrane region" description="Helical" evidence="1">
    <location>
        <begin position="42"/>
        <end position="60"/>
    </location>
</feature>
<protein>
    <submittedName>
        <fullName evidence="2">Uncharacterized protein</fullName>
    </submittedName>
</protein>
<comment type="caution">
    <text evidence="2">The sequence shown here is derived from an EMBL/GenBank/DDBJ whole genome shotgun (WGS) entry which is preliminary data.</text>
</comment>